<evidence type="ECO:0000313" key="2">
    <source>
        <dbReference type="EMBL" id="SNZ01562.1"/>
    </source>
</evidence>
<reference evidence="3" key="1">
    <citation type="submission" date="2017-09" db="EMBL/GenBank/DDBJ databases">
        <authorList>
            <person name="Varghese N."/>
            <person name="Submissions S."/>
        </authorList>
    </citation>
    <scope>NUCLEOTIDE SEQUENCE [LARGE SCALE GENOMIC DNA]</scope>
    <source>
        <strain evidence="3">DSM 25885</strain>
    </source>
</reference>
<keyword evidence="3" id="KW-1185">Reference proteome</keyword>
<dbReference type="Proteomes" id="UP000219048">
    <property type="component" value="Unassembled WGS sequence"/>
</dbReference>
<dbReference type="NCBIfam" id="TIGR04131">
    <property type="entry name" value="Bac_Flav_CTERM"/>
    <property type="match status" value="1"/>
</dbReference>
<protein>
    <submittedName>
        <fullName evidence="2">Gliding motility-associated C-terminal domain-containing protein</fullName>
    </submittedName>
</protein>
<accession>A0A285MWJ7</accession>
<feature type="chain" id="PRO_5012040975" evidence="1">
    <location>
        <begin position="36"/>
        <end position="964"/>
    </location>
</feature>
<proteinExistence type="predicted"/>
<dbReference type="AlphaFoldDB" id="A0A285MWJ7"/>
<organism evidence="2 3">
    <name type="scientific">Flagellimonas pacifica</name>
    <dbReference type="NCBI Taxonomy" id="1247520"/>
    <lineage>
        <taxon>Bacteria</taxon>
        <taxon>Pseudomonadati</taxon>
        <taxon>Bacteroidota</taxon>
        <taxon>Flavobacteriia</taxon>
        <taxon>Flavobacteriales</taxon>
        <taxon>Flavobacteriaceae</taxon>
        <taxon>Flagellimonas</taxon>
    </lineage>
</organism>
<dbReference type="InterPro" id="IPR026341">
    <property type="entry name" value="T9SS_type_B"/>
</dbReference>
<gene>
    <name evidence="2" type="ORF">SAMN06265377_3404</name>
</gene>
<evidence type="ECO:0000313" key="3">
    <source>
        <dbReference type="Proteomes" id="UP000219048"/>
    </source>
</evidence>
<feature type="signal peptide" evidence="1">
    <location>
        <begin position="1"/>
        <end position="35"/>
    </location>
</feature>
<dbReference type="EMBL" id="OBEH01000006">
    <property type="protein sequence ID" value="SNZ01562.1"/>
    <property type="molecule type" value="Genomic_DNA"/>
</dbReference>
<dbReference type="Pfam" id="PF13585">
    <property type="entry name" value="CHU_C"/>
    <property type="match status" value="1"/>
</dbReference>
<dbReference type="OrthoDB" id="1236981at2"/>
<sequence length="964" mass="105326">MLQYVLFLLGRNTINFKVYCIASLFFMACMEPVFSQCAGEDNNITICDKYDNILNRTYNLFANLNGTPDPGGTWSTTNSANLDALDTNSGIVDLWKINYFGEHQFTYTNNDCNESATVIITLGGYAGQDNTDGSANACGDSTVNLFSFLGSQIDDQVPDFNGIWEEDPDTETGLLNENFFNAEMAGPGEYKFTYTVPAVDICPSKQSTVFLEVHPAPDSGIPQNFVVCTTDDLSGYINLDLNDLLLGEDPNGEWTEESTNQIDNIADHTINVQEINNNFGYGSYNFTYSVLPTHPVCSESLTMVSIIILPVLSGNMEATNYCSGTDYGVTLNYGDSLLPAGLYQLEYRVNSSEGVQDIVTSIDLNNGIGVFSVSPVVVPINEIVQLDIIGIQGTMPEQDVCDEIMVQQVSFMVSSPSASAESICLNTDVTVQLTNILNTFGTLANGSHSIDYTLTNPENSITNSSIANINFVDGSASFNISAPNTGVSGAYTIDISIGNSFGIDCAIATGFQVIPEPENIDLQVIVDNNCNATSVDVFVDAPTLTDGSYTIDYEVIEQISQTTLIDNSINFIGGMAEYEIDIANLPDGDYSVILKSFQNDTTPCRLQFEFEIQENFAIGGIPEIIEAPTQQSFCLNNGTPTLEDISVNASGDISFFESNTDNAVLTITTPLVNGEDYYISSTNPDNNCVSQQRTRVQVTLLMTNTPTTTNTNLVLCGSENPTLADLNVVSSNEGSIIWYSSHLGGTMLDSNEILVDGQSYFATEQLNGFCESETRLEIIPNIINPPLPNLKRNELHICGLDNPTVNELINTEITIDGRIEWFDVVEGGEPLSASDLLKDNSTYYAQSYDIDSGCINSNRVPVTVDLNNCVPEEYGFFIPDGFSPNNDGKNDTFFIPNIEIIFPDFTLEIFNRYGNSLFKGDMDNLAWDGSEIGSSAAPNGIYFYIVTFNKEGYNPKQGRLYLNR</sequence>
<name>A0A285MWJ7_9FLAO</name>
<keyword evidence="1" id="KW-0732">Signal</keyword>
<evidence type="ECO:0000256" key="1">
    <source>
        <dbReference type="SAM" id="SignalP"/>
    </source>
</evidence>